<evidence type="ECO:0000256" key="3">
    <source>
        <dbReference type="ARBA" id="ARBA00023163"/>
    </source>
</evidence>
<dbReference type="Proteomes" id="UP000054466">
    <property type="component" value="Unassembled WGS sequence"/>
</dbReference>
<keyword evidence="4" id="KW-0539">Nucleus</keyword>
<sequence>MQTTVDPIPRRTQFSSCDACRHSRLACDAARIGSGPGKPGWSGSCSRCRRRKRPCTFEWMNNAKKAGGRGPRKARTPPLKTVSSEQSSLSPEARQRDAENDAWVAHSESAFQGAPDHVRSLSTESPSIVAAPASYIPLTPPFECTTSSVGDWLERIYESCFDNVFGFWMGRHACALVADPNSSIISPPSGYFSELDESIFGDWGTRNQLCNAQSPRHTQLRWDQIDQSLRHAKRSFAARWFHLIPPAERAGILPEHIVREFWRRSRRDMLKVVNRVSYRSALTLFLFSLTPVPVGISEDEEMDGLSGQLCVQAALQQIQRLREGQRNCQFSGSMVAQASDPLTSPAASSRLSDSFLRTEARAYWAALTFDTSSSLTLNLRSTLTSGLHGADTESCWRTLRMGAGSFHTRTEDWRRNPFSMTEDEVLQAIAAAAATKLYVWKMISVLKEALREGSEDEKVLRAWTSFTEAIEIFRVTFRPLLNDCERRLPFLGQVEKLNWYELMLHYYMGILILVDALEVAERDDLLSQLTDIKLEAEHQVFSALKFGLESKYTVFGSHQGGSTMGAQNSNSDQKATASFVALDPYPHHVVAAAQLMGKVVSRQYRQGQIKWEAYKYLNGTLLKCLAELPQTSKSVQAARQNLEYSLTGLENTSNQLPYSPLFSRPTVER</sequence>
<dbReference type="HOGENOM" id="CLU_017201_2_0_1"/>
<proteinExistence type="predicted"/>
<dbReference type="GO" id="GO:0008270">
    <property type="term" value="F:zinc ion binding"/>
    <property type="evidence" value="ECO:0007669"/>
    <property type="project" value="InterPro"/>
</dbReference>
<gene>
    <name evidence="7" type="ORF">PV07_02561</name>
</gene>
<accession>A0A0D2CI97</accession>
<feature type="domain" description="Zn(2)-C6 fungal-type" evidence="6">
    <location>
        <begin position="16"/>
        <end position="57"/>
    </location>
</feature>
<evidence type="ECO:0000313" key="7">
    <source>
        <dbReference type="EMBL" id="KIW30868.1"/>
    </source>
</evidence>
<evidence type="ECO:0000256" key="1">
    <source>
        <dbReference type="ARBA" id="ARBA00023015"/>
    </source>
</evidence>
<feature type="compositionally biased region" description="Polar residues" evidence="5">
    <location>
        <begin position="81"/>
        <end position="90"/>
    </location>
</feature>
<dbReference type="EMBL" id="KN847041">
    <property type="protein sequence ID" value="KIW30868.1"/>
    <property type="molecule type" value="Genomic_DNA"/>
</dbReference>
<evidence type="ECO:0000256" key="5">
    <source>
        <dbReference type="SAM" id="MobiDB-lite"/>
    </source>
</evidence>
<organism evidence="7 8">
    <name type="scientific">Cladophialophora immunda</name>
    <dbReference type="NCBI Taxonomy" id="569365"/>
    <lineage>
        <taxon>Eukaryota</taxon>
        <taxon>Fungi</taxon>
        <taxon>Dikarya</taxon>
        <taxon>Ascomycota</taxon>
        <taxon>Pezizomycotina</taxon>
        <taxon>Eurotiomycetes</taxon>
        <taxon>Chaetothyriomycetidae</taxon>
        <taxon>Chaetothyriales</taxon>
        <taxon>Herpotrichiellaceae</taxon>
        <taxon>Cladophialophora</taxon>
    </lineage>
</organism>
<keyword evidence="8" id="KW-1185">Reference proteome</keyword>
<dbReference type="RefSeq" id="XP_016251084.1">
    <property type="nucleotide sequence ID" value="XM_016389182.1"/>
</dbReference>
<reference evidence="7 8" key="1">
    <citation type="submission" date="2015-01" db="EMBL/GenBank/DDBJ databases">
        <title>The Genome Sequence of Cladophialophora immunda CBS83496.</title>
        <authorList>
            <consortium name="The Broad Institute Genomics Platform"/>
            <person name="Cuomo C."/>
            <person name="de Hoog S."/>
            <person name="Gorbushina A."/>
            <person name="Stielow B."/>
            <person name="Teixiera M."/>
            <person name="Abouelleil A."/>
            <person name="Chapman S.B."/>
            <person name="Priest M."/>
            <person name="Young S.K."/>
            <person name="Wortman J."/>
            <person name="Nusbaum C."/>
            <person name="Birren B."/>
        </authorList>
    </citation>
    <scope>NUCLEOTIDE SEQUENCE [LARGE SCALE GENOMIC DNA]</scope>
    <source>
        <strain evidence="7 8">CBS 83496</strain>
    </source>
</reference>
<dbReference type="GeneID" id="27341755"/>
<dbReference type="SUPFAM" id="SSF57701">
    <property type="entry name" value="Zn2/Cys6 DNA-binding domain"/>
    <property type="match status" value="1"/>
</dbReference>
<dbReference type="PROSITE" id="PS50048">
    <property type="entry name" value="ZN2_CY6_FUNGAL_2"/>
    <property type="match status" value="1"/>
</dbReference>
<evidence type="ECO:0000313" key="8">
    <source>
        <dbReference type="Proteomes" id="UP000054466"/>
    </source>
</evidence>
<dbReference type="AlphaFoldDB" id="A0A0D2CI97"/>
<evidence type="ECO:0000256" key="4">
    <source>
        <dbReference type="ARBA" id="ARBA00023242"/>
    </source>
</evidence>
<name>A0A0D2CI97_9EURO</name>
<dbReference type="GO" id="GO:0000981">
    <property type="term" value="F:DNA-binding transcription factor activity, RNA polymerase II-specific"/>
    <property type="evidence" value="ECO:0007669"/>
    <property type="project" value="InterPro"/>
</dbReference>
<dbReference type="InterPro" id="IPR036864">
    <property type="entry name" value="Zn2-C6_fun-type_DNA-bd_sf"/>
</dbReference>
<feature type="region of interest" description="Disordered" evidence="5">
    <location>
        <begin position="60"/>
        <end position="101"/>
    </location>
</feature>
<dbReference type="VEuPathDB" id="FungiDB:PV07_02561"/>
<keyword evidence="2" id="KW-0238">DNA-binding</keyword>
<dbReference type="Gene3D" id="4.10.240.10">
    <property type="entry name" value="Zn(2)-C6 fungal-type DNA-binding domain"/>
    <property type="match status" value="1"/>
</dbReference>
<dbReference type="GO" id="GO:0003677">
    <property type="term" value="F:DNA binding"/>
    <property type="evidence" value="ECO:0007669"/>
    <property type="project" value="UniProtKB-KW"/>
</dbReference>
<dbReference type="InterPro" id="IPR001138">
    <property type="entry name" value="Zn2Cys6_DnaBD"/>
</dbReference>
<keyword evidence="1" id="KW-0805">Transcription regulation</keyword>
<dbReference type="OrthoDB" id="5958943at2759"/>
<keyword evidence="3" id="KW-0804">Transcription</keyword>
<protein>
    <recommendedName>
        <fullName evidence="6">Zn(2)-C6 fungal-type domain-containing protein</fullName>
    </recommendedName>
</protein>
<evidence type="ECO:0000256" key="2">
    <source>
        <dbReference type="ARBA" id="ARBA00023125"/>
    </source>
</evidence>
<dbReference type="STRING" id="569365.A0A0D2CI97"/>
<evidence type="ECO:0000259" key="6">
    <source>
        <dbReference type="PROSITE" id="PS50048"/>
    </source>
</evidence>
<feature type="compositionally biased region" description="Basic residues" evidence="5">
    <location>
        <begin position="66"/>
        <end position="75"/>
    </location>
</feature>